<evidence type="ECO:0000256" key="1">
    <source>
        <dbReference type="SAM" id="Phobius"/>
    </source>
</evidence>
<reference evidence="3" key="1">
    <citation type="submission" date="2023-06" db="EMBL/GenBank/DDBJ databases">
        <title>Complete Genome of Candidatus Phytoplasma asteris M33.</title>
        <authorList>
            <person name="Toth R."/>
            <person name="Ilic A.-M."/>
            <person name="Huettel B."/>
            <person name="Duduk B."/>
            <person name="Kube M."/>
        </authorList>
    </citation>
    <scope>NUCLEOTIDE SEQUENCE [LARGE SCALE GENOMIC DNA]</scope>
    <source>
        <strain evidence="3">M33</strain>
    </source>
</reference>
<organism evidence="3 4">
    <name type="scientific">Candidatus Phytoplasma asteris</name>
    <dbReference type="NCBI Taxonomy" id="85620"/>
    <lineage>
        <taxon>Bacteria</taxon>
        <taxon>Bacillati</taxon>
        <taxon>Mycoplasmatota</taxon>
        <taxon>Mollicutes</taxon>
        <taxon>Acholeplasmatales</taxon>
        <taxon>Acholeplasmataceae</taxon>
        <taxon>Candidatus Phytoplasma</taxon>
        <taxon>16SrI (Aster yellows group)</taxon>
    </lineage>
</organism>
<feature type="domain" description="DUF2963" evidence="2">
    <location>
        <begin position="83"/>
        <end position="125"/>
    </location>
</feature>
<keyword evidence="1" id="KW-1133">Transmembrane helix</keyword>
<keyword evidence="1" id="KW-0812">Transmembrane</keyword>
<evidence type="ECO:0000313" key="3">
    <source>
        <dbReference type="EMBL" id="WZN38781.1"/>
    </source>
</evidence>
<keyword evidence="4" id="KW-1185">Reference proteome</keyword>
<keyword evidence="1" id="KW-0472">Membrane</keyword>
<dbReference type="RefSeq" id="WP_341833590.1">
    <property type="nucleotide sequence ID" value="NZ_CP128397.1"/>
</dbReference>
<dbReference type="EMBL" id="CP128397">
    <property type="protein sequence ID" value="WZN38781.1"/>
    <property type="molecule type" value="Genomic_DNA"/>
</dbReference>
<accession>A0ABZ2YFU9</accession>
<dbReference type="Pfam" id="PF11178">
    <property type="entry name" value="DUF2963"/>
    <property type="match status" value="3"/>
</dbReference>
<feature type="transmembrane region" description="Helical" evidence="1">
    <location>
        <begin position="12"/>
        <end position="35"/>
    </location>
</feature>
<name>A0ABZ2YFU9_9MOLU</name>
<feature type="domain" description="DUF2963" evidence="2">
    <location>
        <begin position="160"/>
        <end position="210"/>
    </location>
</feature>
<gene>
    <name evidence="3" type="ORF">M33023_06500</name>
</gene>
<dbReference type="InterPro" id="IPR021348">
    <property type="entry name" value="DUF2963"/>
</dbReference>
<sequence>MTKSNSHKSKIIFIISGLVISIAVIFILFIFMLSLNQQNQTEEEIVQPQHRVELQKHLKRDNDIIPKNKNEVVRTKSTKNIVYKLDGKTKKYIEEYDPTTNALIKIIYFNFNGEQISKIQDLDPQGNLIKQTVYHENSPNIYNIQYYEPQTKNYFKIEYFEVDGKTISSTAEYNPQKNNNLLKQTFYFSDGKIRAIYIFDPITQNLIKTTFYQPDGRTIHYINEFNAITRKRIKQTNYKLDGTIDTIKNFN</sequence>
<evidence type="ECO:0000259" key="2">
    <source>
        <dbReference type="Pfam" id="PF11178"/>
    </source>
</evidence>
<dbReference type="Proteomes" id="UP001470586">
    <property type="component" value="Chromosome"/>
</dbReference>
<feature type="domain" description="DUF2963" evidence="2">
    <location>
        <begin position="212"/>
        <end position="251"/>
    </location>
</feature>
<proteinExistence type="predicted"/>
<protein>
    <submittedName>
        <fullName evidence="3">DUF2963 domain-containing protein</fullName>
    </submittedName>
</protein>
<evidence type="ECO:0000313" key="4">
    <source>
        <dbReference type="Proteomes" id="UP001470586"/>
    </source>
</evidence>